<dbReference type="AlphaFoldDB" id="A0A2S8BAG4"/>
<dbReference type="Proteomes" id="UP000238954">
    <property type="component" value="Chromosome"/>
</dbReference>
<dbReference type="EMBL" id="PHFW01000001">
    <property type="protein sequence ID" value="PQM29401.1"/>
    <property type="molecule type" value="Genomic_DNA"/>
</dbReference>
<keyword evidence="2" id="KW-1185">Reference proteome</keyword>
<name>A0A2S8BAG4_9SPHN</name>
<comment type="caution">
    <text evidence="1">The sequence shown here is derived from an EMBL/GenBank/DDBJ whole genome shotgun (WGS) entry which is preliminary data.</text>
</comment>
<dbReference type="InterPro" id="IPR016181">
    <property type="entry name" value="Acyl_CoA_acyltransferase"/>
</dbReference>
<proteinExistence type="predicted"/>
<protein>
    <recommendedName>
        <fullName evidence="3">N-acetyltransferase</fullName>
    </recommendedName>
</protein>
<accession>A0A2S8BAG4</accession>
<dbReference type="RefSeq" id="WP_105997359.1">
    <property type="nucleotide sequence ID" value="NZ_CM009578.1"/>
</dbReference>
<evidence type="ECO:0000313" key="2">
    <source>
        <dbReference type="Proteomes" id="UP000238954"/>
    </source>
</evidence>
<evidence type="ECO:0008006" key="3">
    <source>
        <dbReference type="Google" id="ProtNLM"/>
    </source>
</evidence>
<organism evidence="1 2">
    <name type="scientific">Sphingopyxis lindanitolerans</name>
    <dbReference type="NCBI Taxonomy" id="2054227"/>
    <lineage>
        <taxon>Bacteria</taxon>
        <taxon>Pseudomonadati</taxon>
        <taxon>Pseudomonadota</taxon>
        <taxon>Alphaproteobacteria</taxon>
        <taxon>Sphingomonadales</taxon>
        <taxon>Sphingomonadaceae</taxon>
        <taxon>Sphingopyxis</taxon>
    </lineage>
</organism>
<sequence>MRLVEAEPAHIPFLAENMRPSDVAECAAFGRDPSDALANALTISLWALTAIVDDQPHAMMGVASRSMIEGVGIPWMLGTERVYDHGRDLVRHAPVVLAEMHATFPQLENLVSADNARALRFLRHVGFEICEAPINVSGTAFLHFHRGGPSHL</sequence>
<gene>
    <name evidence="1" type="ORF">CVO77_00225</name>
</gene>
<reference evidence="2" key="1">
    <citation type="submission" date="2017-11" db="EMBL/GenBank/DDBJ databases">
        <title>The complete genome sequence of Sphingopyxis pomeranensis sp. nov. strain WS5A3p.</title>
        <authorList>
            <person name="Kaminski M.A."/>
        </authorList>
    </citation>
    <scope>NUCLEOTIDE SEQUENCE [LARGE SCALE GENOMIC DNA]</scope>
    <source>
        <strain evidence="2">WS5A3p</strain>
    </source>
</reference>
<evidence type="ECO:0000313" key="1">
    <source>
        <dbReference type="EMBL" id="PQM29401.1"/>
    </source>
</evidence>
<dbReference type="SUPFAM" id="SSF55729">
    <property type="entry name" value="Acyl-CoA N-acyltransferases (Nat)"/>
    <property type="match status" value="1"/>
</dbReference>
<dbReference type="OrthoDB" id="6711434at2"/>